<feature type="region of interest" description="Disordered" evidence="15">
    <location>
        <begin position="555"/>
        <end position="576"/>
    </location>
</feature>
<keyword evidence="9 14" id="KW-0798">TonB box</keyword>
<dbReference type="AlphaFoldDB" id="A0A840QZP5"/>
<dbReference type="PROSITE" id="PS01156">
    <property type="entry name" value="TONB_DEPENDENT_REC_2"/>
    <property type="match status" value="1"/>
</dbReference>
<evidence type="ECO:0000256" key="15">
    <source>
        <dbReference type="SAM" id="MobiDB-lite"/>
    </source>
</evidence>
<dbReference type="RefSeq" id="WP_184460761.1">
    <property type="nucleotide sequence ID" value="NZ_JACHHW010000001.1"/>
</dbReference>
<sequence>MLHKNKLLPLYSAVLAVSSTMVPSELIAQQKQSRQLEEIVVTAQRRSESMQDVPVAVTAATAEDMAYAQVDSIGNISAISPSIKFDVTNSPANSANIFIRGIGTVGNNRSFEGAVGVFFDGVYRTRAGQAMQNWLDIESLQILRGPQGTLFGKNTSAGALIINSKAPSLDGGEGDVELTLGNYGKQLVRGGFNTPLSDKTALRVAGLWGRKDGFIEDPNGGNYNDSAPRALKAQLLFEVTENLSMRLIADWSQEDANCCYGQMDDVDGGMQAYIDELTRRNGKRTPSAKFEDYQQVISEAPAQSVEDQGVVLNTQWFISDVATIGSVTAYRSWNIAQSGMDADFSGASILGINETLSTDIFSQEFTLSGEFTDLGPFVGANYVLGVYYADEIIEADHQLYWGEQAQEYLNVYVPSTEAGAPNETTWTIYELINVLDAPTGLISDIHMAGTGESYAAFMHLSLDISDQLSLTAGVRYSQDEKTGLMYRRFFRDSALEPFRVLGAQPGPEYNESYTDSAISGQIALQYQFNDDTMSYLSFSRGYKSGGVNLDNQAAGKVGDNAEEPSSAALGDQEPNDPRYASEFVDGYELGLKTDYFDGRARSNFAIFYNELTDLQVATFDGLAFGILNSPDAEVYGLEVENQFVLSDAFTLAIDMTWLPEARFGESEALDIASLGILSGREFAQAPEIVGNVSLTMDQPISDTLSLRGRIASSYSGEQFTNPANNEKRDAQIEYSATLGLASNSSGISVNIWCQNCSDERYVTQHFNTPLQGGVSGSRDDHNAYVAAPRMYGITLRGEF</sequence>
<name>A0A840QZP5_9GAMM</name>
<evidence type="ECO:0000256" key="12">
    <source>
        <dbReference type="PROSITE-ProRule" id="PRU01360"/>
    </source>
</evidence>
<dbReference type="InterPro" id="IPR039426">
    <property type="entry name" value="TonB-dep_rcpt-like"/>
</dbReference>
<keyword evidence="3 12" id="KW-1134">Transmembrane beta strand</keyword>
<evidence type="ECO:0000256" key="8">
    <source>
        <dbReference type="ARBA" id="ARBA00023065"/>
    </source>
</evidence>
<comment type="subcellular location">
    <subcellularLocation>
        <location evidence="1 12">Cell outer membrane</location>
        <topology evidence="1 12">Multi-pass membrane protein</topology>
    </subcellularLocation>
</comment>
<evidence type="ECO:0000256" key="5">
    <source>
        <dbReference type="ARBA" id="ARBA00022692"/>
    </source>
</evidence>
<dbReference type="EMBL" id="JACHHW010000001">
    <property type="protein sequence ID" value="MBB5185927.1"/>
    <property type="molecule type" value="Genomic_DNA"/>
</dbReference>
<evidence type="ECO:0000256" key="6">
    <source>
        <dbReference type="ARBA" id="ARBA00022729"/>
    </source>
</evidence>
<reference evidence="18 19" key="1">
    <citation type="submission" date="2020-08" db="EMBL/GenBank/DDBJ databases">
        <title>Genomic Encyclopedia of Type Strains, Phase IV (KMG-IV): sequencing the most valuable type-strain genomes for metagenomic binning, comparative biology and taxonomic classification.</title>
        <authorList>
            <person name="Goeker M."/>
        </authorList>
    </citation>
    <scope>NUCLEOTIDE SEQUENCE [LARGE SCALE GENOMIC DNA]</scope>
    <source>
        <strain evidence="18 19">DSM 25701</strain>
    </source>
</reference>
<comment type="similarity">
    <text evidence="12 14">Belongs to the TonB-dependent receptor family.</text>
</comment>
<dbReference type="InterPro" id="IPR000531">
    <property type="entry name" value="Beta-barrel_TonB"/>
</dbReference>
<evidence type="ECO:0000259" key="17">
    <source>
        <dbReference type="Pfam" id="PF07715"/>
    </source>
</evidence>
<dbReference type="PANTHER" id="PTHR32552:SF81">
    <property type="entry name" value="TONB-DEPENDENT OUTER MEMBRANE RECEPTOR"/>
    <property type="match status" value="1"/>
</dbReference>
<keyword evidence="7" id="KW-0408">Iron</keyword>
<evidence type="ECO:0000313" key="18">
    <source>
        <dbReference type="EMBL" id="MBB5185927.1"/>
    </source>
</evidence>
<protein>
    <submittedName>
        <fullName evidence="18">Iron complex outermembrane receptor protein</fullName>
    </submittedName>
</protein>
<keyword evidence="11 12" id="KW-0998">Cell outer membrane</keyword>
<keyword evidence="5 12" id="KW-0812">Transmembrane</keyword>
<evidence type="ECO:0000256" key="2">
    <source>
        <dbReference type="ARBA" id="ARBA00022448"/>
    </source>
</evidence>
<evidence type="ECO:0000256" key="10">
    <source>
        <dbReference type="ARBA" id="ARBA00023136"/>
    </source>
</evidence>
<feature type="domain" description="TonB-dependent receptor-like beta-barrel" evidence="16">
    <location>
        <begin position="341"/>
        <end position="755"/>
    </location>
</feature>
<feature type="domain" description="TonB-dependent receptor plug" evidence="17">
    <location>
        <begin position="50"/>
        <end position="159"/>
    </location>
</feature>
<evidence type="ECO:0000256" key="11">
    <source>
        <dbReference type="ARBA" id="ARBA00023237"/>
    </source>
</evidence>
<comment type="caution">
    <text evidence="18">The sequence shown here is derived from an EMBL/GenBank/DDBJ whole genome shotgun (WGS) entry which is preliminary data.</text>
</comment>
<evidence type="ECO:0000256" key="14">
    <source>
        <dbReference type="RuleBase" id="RU003357"/>
    </source>
</evidence>
<dbReference type="GO" id="GO:0006826">
    <property type="term" value="P:iron ion transport"/>
    <property type="evidence" value="ECO:0007669"/>
    <property type="project" value="UniProtKB-KW"/>
</dbReference>
<evidence type="ECO:0000256" key="7">
    <source>
        <dbReference type="ARBA" id="ARBA00023004"/>
    </source>
</evidence>
<dbReference type="PROSITE" id="PS52016">
    <property type="entry name" value="TONB_DEPENDENT_REC_3"/>
    <property type="match status" value="1"/>
</dbReference>
<dbReference type="InterPro" id="IPR012910">
    <property type="entry name" value="Plug_dom"/>
</dbReference>
<dbReference type="Proteomes" id="UP000536640">
    <property type="component" value="Unassembled WGS sequence"/>
</dbReference>
<dbReference type="InterPro" id="IPR010917">
    <property type="entry name" value="TonB_rcpt_CS"/>
</dbReference>
<proteinExistence type="inferred from homology"/>
<keyword evidence="18" id="KW-0675">Receptor</keyword>
<dbReference type="Gene3D" id="2.40.170.20">
    <property type="entry name" value="TonB-dependent receptor, beta-barrel domain"/>
    <property type="match status" value="1"/>
</dbReference>
<keyword evidence="19" id="KW-1185">Reference proteome</keyword>
<dbReference type="SUPFAM" id="SSF56935">
    <property type="entry name" value="Porins"/>
    <property type="match status" value="1"/>
</dbReference>
<evidence type="ECO:0000256" key="13">
    <source>
        <dbReference type="PROSITE-ProRule" id="PRU10144"/>
    </source>
</evidence>
<evidence type="ECO:0000313" key="19">
    <source>
        <dbReference type="Proteomes" id="UP000536640"/>
    </source>
</evidence>
<keyword evidence="10 12" id="KW-0472">Membrane</keyword>
<keyword evidence="2 12" id="KW-0813">Transport</keyword>
<keyword evidence="6" id="KW-0732">Signal</keyword>
<dbReference type="PANTHER" id="PTHR32552">
    <property type="entry name" value="FERRICHROME IRON RECEPTOR-RELATED"/>
    <property type="match status" value="1"/>
</dbReference>
<evidence type="ECO:0000256" key="1">
    <source>
        <dbReference type="ARBA" id="ARBA00004571"/>
    </source>
</evidence>
<keyword evidence="8" id="KW-0406">Ion transport</keyword>
<keyword evidence="4" id="KW-0410">Iron transport</keyword>
<dbReference type="GO" id="GO:0009279">
    <property type="term" value="C:cell outer membrane"/>
    <property type="evidence" value="ECO:0007669"/>
    <property type="project" value="UniProtKB-SubCell"/>
</dbReference>
<evidence type="ECO:0000256" key="9">
    <source>
        <dbReference type="ARBA" id="ARBA00023077"/>
    </source>
</evidence>
<feature type="short sequence motif" description="TonB C-terminal box" evidence="13">
    <location>
        <begin position="782"/>
        <end position="799"/>
    </location>
</feature>
<dbReference type="InterPro" id="IPR036942">
    <property type="entry name" value="Beta-barrel_TonB_sf"/>
</dbReference>
<evidence type="ECO:0000259" key="16">
    <source>
        <dbReference type="Pfam" id="PF00593"/>
    </source>
</evidence>
<dbReference type="Pfam" id="PF00593">
    <property type="entry name" value="TonB_dep_Rec_b-barrel"/>
    <property type="match status" value="1"/>
</dbReference>
<organism evidence="18 19">
    <name type="scientific">Zhongshania antarctica</name>
    <dbReference type="NCBI Taxonomy" id="641702"/>
    <lineage>
        <taxon>Bacteria</taxon>
        <taxon>Pseudomonadati</taxon>
        <taxon>Pseudomonadota</taxon>
        <taxon>Gammaproteobacteria</taxon>
        <taxon>Cellvibrionales</taxon>
        <taxon>Spongiibacteraceae</taxon>
        <taxon>Zhongshania</taxon>
    </lineage>
</organism>
<evidence type="ECO:0000256" key="3">
    <source>
        <dbReference type="ARBA" id="ARBA00022452"/>
    </source>
</evidence>
<dbReference type="Pfam" id="PF07715">
    <property type="entry name" value="Plug"/>
    <property type="match status" value="1"/>
</dbReference>
<evidence type="ECO:0000256" key="4">
    <source>
        <dbReference type="ARBA" id="ARBA00022496"/>
    </source>
</evidence>
<gene>
    <name evidence="18" type="ORF">HNQ57_000186</name>
</gene>
<accession>A0A840QZP5</accession>